<dbReference type="Proteomes" id="UP000697127">
    <property type="component" value="Unassembled WGS sequence"/>
</dbReference>
<gene>
    <name evidence="3" type="ORF">C6P40_004051</name>
</gene>
<reference evidence="3" key="1">
    <citation type="submission" date="2020-11" db="EMBL/GenBank/DDBJ databases">
        <title>Kefir isolates.</title>
        <authorList>
            <person name="Marcisauskas S."/>
            <person name="Kim Y."/>
            <person name="Blasche S."/>
        </authorList>
    </citation>
    <scope>NUCLEOTIDE SEQUENCE</scope>
    <source>
        <strain evidence="3">Olga-1</strain>
    </source>
</reference>
<dbReference type="InterPro" id="IPR012349">
    <property type="entry name" value="Split_barrel_FMN-bd"/>
</dbReference>
<dbReference type="EMBL" id="PUHW01000050">
    <property type="protein sequence ID" value="KAG0690000.1"/>
    <property type="molecule type" value="Genomic_DNA"/>
</dbReference>
<dbReference type="PANTHER" id="PTHR37273">
    <property type="entry name" value="CHROMOSOME 8, WHOLE GENOME SHOTGUN SEQUENCE"/>
    <property type="match status" value="1"/>
</dbReference>
<comment type="caution">
    <text evidence="3">The sequence shown here is derived from an EMBL/GenBank/DDBJ whole genome shotgun (WGS) entry which is preliminary data.</text>
</comment>
<evidence type="ECO:0000256" key="1">
    <source>
        <dbReference type="SAM" id="MobiDB-lite"/>
    </source>
</evidence>
<feature type="domain" description="CREG-like beta-barrel" evidence="2">
    <location>
        <begin position="75"/>
        <end position="187"/>
    </location>
</feature>
<organism evidence="3 4">
    <name type="scientific">Pichia californica</name>
    <dbReference type="NCBI Taxonomy" id="460514"/>
    <lineage>
        <taxon>Eukaryota</taxon>
        <taxon>Fungi</taxon>
        <taxon>Dikarya</taxon>
        <taxon>Ascomycota</taxon>
        <taxon>Saccharomycotina</taxon>
        <taxon>Pichiomycetes</taxon>
        <taxon>Pichiales</taxon>
        <taxon>Pichiaceae</taxon>
        <taxon>Pichia</taxon>
    </lineage>
</organism>
<dbReference type="PANTHER" id="PTHR37273:SF1">
    <property type="entry name" value="ADL397C-AP"/>
    <property type="match status" value="1"/>
</dbReference>
<evidence type="ECO:0000313" key="3">
    <source>
        <dbReference type="EMBL" id="KAG0690000.1"/>
    </source>
</evidence>
<feature type="region of interest" description="Disordered" evidence="1">
    <location>
        <begin position="235"/>
        <end position="256"/>
    </location>
</feature>
<evidence type="ECO:0000313" key="4">
    <source>
        <dbReference type="Proteomes" id="UP000697127"/>
    </source>
</evidence>
<dbReference type="Gene3D" id="2.30.110.10">
    <property type="entry name" value="Electron Transport, Fmn-binding Protein, Chain A"/>
    <property type="match status" value="1"/>
</dbReference>
<accession>A0A9P6WMS6</accession>
<name>A0A9P6WMS6_9ASCO</name>
<dbReference type="Pfam" id="PF13883">
    <property type="entry name" value="CREG_beta-barrel"/>
    <property type="match status" value="1"/>
</dbReference>
<dbReference type="InterPro" id="IPR055343">
    <property type="entry name" value="CREG_beta-barrel"/>
</dbReference>
<feature type="compositionally biased region" description="Polar residues" evidence="1">
    <location>
        <begin position="244"/>
        <end position="253"/>
    </location>
</feature>
<keyword evidence="4" id="KW-1185">Reference proteome</keyword>
<sequence length="300" mass="34722">MILNCNSSFIFVLPTLTFIVHYNNQLKRHEELFNPFWAIIIEYNQEIDDYEDNNGNSNDPFNPPKYRYTDPIMGSKVARMLVSNNTHGMINTKYEINDETITMSLPEYSIDCFNNGDPILLFIKMSHNFKNIEKFNGYDNSITYTVNDESKPEDWPGATKGSMYGLPRVNLRGYFRELIVKEDEEQEHDSRLEARYISKEELHIIEEFSGLVIIGAASLFFKTFPHLNPFTCQSKKTDDESKSITENTEQSTEVTDESTVLVPDYSKFTYEEITTLLKEKNIEFPENASLESLVTLAKTI</sequence>
<proteinExistence type="predicted"/>
<evidence type="ECO:0000259" key="2">
    <source>
        <dbReference type="Pfam" id="PF13883"/>
    </source>
</evidence>
<dbReference type="AlphaFoldDB" id="A0A9P6WMS6"/>
<protein>
    <recommendedName>
        <fullName evidence="2">CREG-like beta-barrel domain-containing protein</fullName>
    </recommendedName>
</protein>